<accession>K6VSJ1</accession>
<dbReference type="InterPro" id="IPR010985">
    <property type="entry name" value="Ribbon_hlx_hlx"/>
</dbReference>
<evidence type="ECO:0000259" key="1">
    <source>
        <dbReference type="Pfam" id="PF01402"/>
    </source>
</evidence>
<protein>
    <submittedName>
        <fullName evidence="2">Putative transcriptional regulator</fullName>
    </submittedName>
</protein>
<reference evidence="2 3" key="1">
    <citation type="submission" date="2012-08" db="EMBL/GenBank/DDBJ databases">
        <title>Whole genome shotgun sequence of Gordonia rhizosphera NBRC 16068.</title>
        <authorList>
            <person name="Takarada H."/>
            <person name="Isaki S."/>
            <person name="Hosoyama A."/>
            <person name="Tsuchikane K."/>
            <person name="Katsumata H."/>
            <person name="Baba S."/>
            <person name="Ohji S."/>
            <person name="Yamazaki S."/>
            <person name="Fujita N."/>
        </authorList>
    </citation>
    <scope>NUCLEOTIDE SEQUENCE [LARGE SCALE GENOMIC DNA]</scope>
    <source>
        <strain evidence="2 3">NBRC 16068</strain>
    </source>
</reference>
<name>K6VSJ1_9ACTN</name>
<dbReference type="Proteomes" id="UP000008363">
    <property type="component" value="Unassembled WGS sequence"/>
</dbReference>
<dbReference type="EMBL" id="BAHC01000072">
    <property type="protein sequence ID" value="GAB89845.1"/>
    <property type="molecule type" value="Genomic_DNA"/>
</dbReference>
<feature type="domain" description="Ribbon-helix-helix protein CopG" evidence="1">
    <location>
        <begin position="1"/>
        <end position="40"/>
    </location>
</feature>
<dbReference type="OrthoDB" id="195896at2"/>
<keyword evidence="3" id="KW-1185">Reference proteome</keyword>
<organism evidence="2 3">
    <name type="scientific">Gordonia rhizosphera NBRC 16068</name>
    <dbReference type="NCBI Taxonomy" id="1108045"/>
    <lineage>
        <taxon>Bacteria</taxon>
        <taxon>Bacillati</taxon>
        <taxon>Actinomycetota</taxon>
        <taxon>Actinomycetes</taxon>
        <taxon>Mycobacteriales</taxon>
        <taxon>Gordoniaceae</taxon>
        <taxon>Gordonia</taxon>
    </lineage>
</organism>
<proteinExistence type="predicted"/>
<sequence>MRTTVILPDALYEQVKRAAREADQTVTSLMEDALRRELDRRATAGRHPVRVTLPPPYTGRGGIRADLDIAHGQAVLEAMEEGLPIEKRR</sequence>
<evidence type="ECO:0000313" key="3">
    <source>
        <dbReference type="Proteomes" id="UP000008363"/>
    </source>
</evidence>
<dbReference type="SUPFAM" id="SSF47598">
    <property type="entry name" value="Ribbon-helix-helix"/>
    <property type="match status" value="1"/>
</dbReference>
<dbReference type="RefSeq" id="WP_006332206.1">
    <property type="nucleotide sequence ID" value="NZ_BAHC01000072.1"/>
</dbReference>
<evidence type="ECO:0000313" key="2">
    <source>
        <dbReference type="EMBL" id="GAB89845.1"/>
    </source>
</evidence>
<dbReference type="GO" id="GO:0006355">
    <property type="term" value="P:regulation of DNA-templated transcription"/>
    <property type="evidence" value="ECO:0007669"/>
    <property type="project" value="InterPro"/>
</dbReference>
<gene>
    <name evidence="2" type="ORF">GORHZ_072_00210</name>
</gene>
<dbReference type="InterPro" id="IPR002145">
    <property type="entry name" value="CopG"/>
</dbReference>
<comment type="caution">
    <text evidence="2">The sequence shown here is derived from an EMBL/GenBank/DDBJ whole genome shotgun (WGS) entry which is preliminary data.</text>
</comment>
<dbReference type="Pfam" id="PF01402">
    <property type="entry name" value="RHH_1"/>
    <property type="match status" value="1"/>
</dbReference>
<dbReference type="AlphaFoldDB" id="K6VSJ1"/>
<dbReference type="STRING" id="1108045.GORHZ_072_00210"/>